<dbReference type="AlphaFoldDB" id="A0A7Z8E1Z4"/>
<dbReference type="EMBL" id="SCHC01000033">
    <property type="protein sequence ID" value="TBW74664.1"/>
    <property type="molecule type" value="Genomic_DNA"/>
</dbReference>
<dbReference type="PANTHER" id="PTHR30008:SF0">
    <property type="entry name" value="EXODEOXYRIBONUCLEASE 7 LARGE SUBUNIT"/>
    <property type="match status" value="1"/>
</dbReference>
<accession>A0A7Z8E1Z4</accession>
<comment type="caution">
    <text evidence="3">The sequence shown here is derived from an EMBL/GenBank/DDBJ whole genome shotgun (WGS) entry which is preliminary data.</text>
</comment>
<proteinExistence type="predicted"/>
<keyword evidence="1" id="KW-0175">Coiled coil</keyword>
<dbReference type="GO" id="GO:0009318">
    <property type="term" value="C:exodeoxyribonuclease VII complex"/>
    <property type="evidence" value="ECO:0007669"/>
    <property type="project" value="InterPro"/>
</dbReference>
<evidence type="ECO:0000256" key="1">
    <source>
        <dbReference type="SAM" id="Coils"/>
    </source>
</evidence>
<dbReference type="RefSeq" id="WP_328287999.1">
    <property type="nucleotide sequence ID" value="NZ_SCHC01000033.1"/>
</dbReference>
<name>A0A7Z8E1Z4_STACP</name>
<dbReference type="InterPro" id="IPR003753">
    <property type="entry name" value="Exonuc_VII_L"/>
</dbReference>
<evidence type="ECO:0000259" key="2">
    <source>
        <dbReference type="Pfam" id="PF02601"/>
    </source>
</evidence>
<gene>
    <name evidence="3" type="ORF">EQ811_12410</name>
</gene>
<dbReference type="PANTHER" id="PTHR30008">
    <property type="entry name" value="EXODEOXYRIBONUCLEASE 7 LARGE SUBUNIT"/>
    <property type="match status" value="1"/>
</dbReference>
<dbReference type="GO" id="GO:0006308">
    <property type="term" value="P:DNA catabolic process"/>
    <property type="evidence" value="ECO:0007669"/>
    <property type="project" value="InterPro"/>
</dbReference>
<evidence type="ECO:0000313" key="3">
    <source>
        <dbReference type="EMBL" id="TBW74664.1"/>
    </source>
</evidence>
<sequence>QRRDDLEKKLTQRLTLNIEKKRNNITVLRQHFNIRRLNDSIVQYQKMIRNNENRLINLTYNLINHNKANLKNKIEQLNQLSPTNTMLRGYSIINKDNKVITSTHDLNEQDEITLSMKDGNIDAIVKKVRCEDE</sequence>
<evidence type="ECO:0000313" key="4">
    <source>
        <dbReference type="Proteomes" id="UP000291949"/>
    </source>
</evidence>
<dbReference type="Pfam" id="PF02601">
    <property type="entry name" value="Exonuc_VII_L"/>
    <property type="match status" value="1"/>
</dbReference>
<organism evidence="3 4">
    <name type="scientific">Staphylococcus capitis</name>
    <dbReference type="NCBI Taxonomy" id="29388"/>
    <lineage>
        <taxon>Bacteria</taxon>
        <taxon>Bacillati</taxon>
        <taxon>Bacillota</taxon>
        <taxon>Bacilli</taxon>
        <taxon>Bacillales</taxon>
        <taxon>Staphylococcaceae</taxon>
        <taxon>Staphylococcus</taxon>
    </lineage>
</organism>
<dbReference type="InterPro" id="IPR020579">
    <property type="entry name" value="Exonuc_VII_lsu_C"/>
</dbReference>
<protein>
    <submittedName>
        <fullName evidence="3">Exodeoxyribonuclease VII large subunit</fullName>
    </submittedName>
</protein>
<feature type="non-terminal residue" evidence="3">
    <location>
        <position position="1"/>
    </location>
</feature>
<feature type="coiled-coil region" evidence="1">
    <location>
        <begin position="34"/>
        <end position="80"/>
    </location>
</feature>
<dbReference type="Proteomes" id="UP000291949">
    <property type="component" value="Unassembled WGS sequence"/>
</dbReference>
<feature type="domain" description="Exonuclease VII large subunit C-terminal" evidence="2">
    <location>
        <begin position="1"/>
        <end position="123"/>
    </location>
</feature>
<reference evidence="3 4" key="1">
    <citation type="journal article" date="2019" name="Sci. Transl. Med.">
        <title>Quorum sensing between bacterial species on the skin protects against epidermal injury in atopic dermatitis.</title>
        <authorList>
            <person name="Williams M.R."/>
        </authorList>
    </citation>
    <scope>NUCLEOTIDE SEQUENCE [LARGE SCALE GENOMIC DNA]</scope>
    <source>
        <strain evidence="3 4">H8</strain>
    </source>
</reference>
<dbReference type="GO" id="GO:0008855">
    <property type="term" value="F:exodeoxyribonuclease VII activity"/>
    <property type="evidence" value="ECO:0007669"/>
    <property type="project" value="InterPro"/>
</dbReference>